<protein>
    <submittedName>
        <fullName evidence="1">Uncharacterized protein</fullName>
    </submittedName>
</protein>
<accession>A0A4P9W7H7</accession>
<dbReference type="Proteomes" id="UP000269721">
    <property type="component" value="Unassembled WGS sequence"/>
</dbReference>
<reference evidence="2" key="1">
    <citation type="journal article" date="2018" name="Nat. Microbiol.">
        <title>Leveraging single-cell genomics to expand the fungal tree of life.</title>
        <authorList>
            <person name="Ahrendt S.R."/>
            <person name="Quandt C.A."/>
            <person name="Ciobanu D."/>
            <person name="Clum A."/>
            <person name="Salamov A."/>
            <person name="Andreopoulos B."/>
            <person name="Cheng J.F."/>
            <person name="Woyke T."/>
            <person name="Pelin A."/>
            <person name="Henrissat B."/>
            <person name="Reynolds N.K."/>
            <person name="Benny G.L."/>
            <person name="Smith M.E."/>
            <person name="James T.Y."/>
            <person name="Grigoriev I.V."/>
        </authorList>
    </citation>
    <scope>NUCLEOTIDE SEQUENCE [LARGE SCALE GENOMIC DNA]</scope>
</reference>
<name>A0A4P9W7H7_9FUNG</name>
<dbReference type="AlphaFoldDB" id="A0A4P9W7H7"/>
<sequence>MLFAAVGYPPKPAAQHMAAGSILVMILCDMQACSTLPVPSSSICIEGAHWRLVARCVATWLLLSLADRQIDDAITQI</sequence>
<proteinExistence type="predicted"/>
<dbReference type="EMBL" id="KZ997486">
    <property type="protein sequence ID" value="RKO87353.1"/>
    <property type="molecule type" value="Genomic_DNA"/>
</dbReference>
<organism evidence="1 2">
    <name type="scientific">Blyttiomyces helicus</name>
    <dbReference type="NCBI Taxonomy" id="388810"/>
    <lineage>
        <taxon>Eukaryota</taxon>
        <taxon>Fungi</taxon>
        <taxon>Fungi incertae sedis</taxon>
        <taxon>Chytridiomycota</taxon>
        <taxon>Chytridiomycota incertae sedis</taxon>
        <taxon>Chytridiomycetes</taxon>
        <taxon>Chytridiomycetes incertae sedis</taxon>
        <taxon>Blyttiomyces</taxon>
    </lineage>
</organism>
<evidence type="ECO:0000313" key="1">
    <source>
        <dbReference type="EMBL" id="RKO87353.1"/>
    </source>
</evidence>
<gene>
    <name evidence="1" type="ORF">BDK51DRAFT_40942</name>
</gene>
<keyword evidence="2" id="KW-1185">Reference proteome</keyword>
<evidence type="ECO:0000313" key="2">
    <source>
        <dbReference type="Proteomes" id="UP000269721"/>
    </source>
</evidence>